<dbReference type="InterPro" id="IPR010559">
    <property type="entry name" value="Sig_transdc_His_kin_internal"/>
</dbReference>
<dbReference type="Proteomes" id="UP000032900">
    <property type="component" value="Unassembled WGS sequence"/>
</dbReference>
<dbReference type="Gene3D" id="3.30.565.10">
    <property type="entry name" value="Histidine kinase-like ATPase, C-terminal domain"/>
    <property type="match status" value="1"/>
</dbReference>
<dbReference type="Pfam" id="PF07494">
    <property type="entry name" value="Reg_prop"/>
    <property type="match status" value="5"/>
</dbReference>
<evidence type="ECO:0000259" key="3">
    <source>
        <dbReference type="Pfam" id="PF07495"/>
    </source>
</evidence>
<keyword evidence="1" id="KW-0472">Membrane</keyword>
<keyword evidence="5" id="KW-1185">Reference proteome</keyword>
<dbReference type="InterPro" id="IPR011041">
    <property type="entry name" value="Quinoprot_gluc/sorb_DH_b-prop"/>
</dbReference>
<keyword evidence="4" id="KW-0808">Transferase</keyword>
<dbReference type="InterPro" id="IPR050640">
    <property type="entry name" value="Bact_2-comp_sensor_kinase"/>
</dbReference>
<proteinExistence type="predicted"/>
<accession>A0A0E9LVN9</accession>
<dbReference type="SUPFAM" id="SSF55874">
    <property type="entry name" value="ATPase domain of HSP90 chaperone/DNA topoisomerase II/histidine kinase"/>
    <property type="match status" value="1"/>
</dbReference>
<dbReference type="InterPro" id="IPR015943">
    <property type="entry name" value="WD40/YVTN_repeat-like_dom_sf"/>
</dbReference>
<comment type="caution">
    <text evidence="4">The sequence shown here is derived from an EMBL/GenBank/DDBJ whole genome shotgun (WGS) entry which is preliminary data.</text>
</comment>
<sequence>MRLIIYHYLLLIVLLASVWEASAQTRNQEHFTRFRNMGMEEGLPSNRILDMVQDTLGFVWIATENGLCRYDGITTLTYRHQPDHPLSLPHNYVTSLAIDANNQLYIATHNGIVKLNKANETFIPVGVSGATPISQPVIRKIAIKGTDTLYAETVNGMLNVHHLPSGKTDNYYHKPPEQPYYSYHCLYTDPKGDVWVGGRITGLFRLKQGARQLEEVVMTTHDRSIRQPDVSSFLTDSKGRSWLGSINGFYQLDQRTNILTKKYATSTFSLLEDKQGRIWLGTGYGLVRFSPEKNEFTLFRNHVSDPFSLADDQVNQIMEDKDGNLWIATDHGLSILSPENNTPYHLRHLPGIANSLSHSHVTSLAEEKDSSIWMGTFGGGLNRWYPWRKVMEVYNTEGPEGRKLLSDRVKCLYHDRDGQLWIGHWQGNGFNRIDPSTHQIEKHRINPYNTHSDWYNDFLHDSRGRFWLGVWGYTGLVRYAPDTKKILPPNLTPNSAPYNQTIEHMVFQEDFLWLATNRNQIYRFNTQTETYAHYIPGLHYYLVNPYPKGENTYEGTYPLINSIFDVAVSNPERVAFLTDQGVLYTTQKDHNQALKQLPWSPDATLEKQAKIIAGENDDLFYAVNADQIFQVDLKNQRILPFLSANNPATPLFNQSIKDLALSDNTLQILTNKAIFYYNLIKHEFESAPRYFRLPGNDRLKAMMDTPKRQEQWMASEHGVIVQQADGSIRYTSFKDQYVNGLHAYTSHIACRDHVNTLIWVGTDNGLYEKPDSSKTFRSVEVLQDRQIYALLEKNRTLWVGTDSGLVSLNPDTKELKRYNEPADTRLTSHLVTFTREDQAGNIWVGTSDAGVNKVDGSSLKVTHYPDSRPDSSGFWGHEATCFLQSKDGSIWIAGHGLNRYHPDNNTFSHITSREGLPESGINALIEDDKGLLWLAHDYHLTAFNPTTGQTTVLSTRALNIPDGHQFTSALKHSTGLLMFGSTGGAIILDINRFWETTPNRASHISSFKLAGETHTNYIANEDRLKLDHGQNFFSLLVSPMEYTSTRSRLTYRLKGLDGEWTDVPAGNEIFYTSVPPGRYTFELSNHQNKPTRLHIHIAPPFWKTWWFITFNFLLVAGIIGAFFYQHTKRLIVRNRSLEVEQRLLRSQMNPHFIFNSLNAIQSFIFSNSPMEAGRFLSKFAKLIRLTLQNSREPFIPLRQELEAVRFYMDLQQLRWEGKFRYEIEVKNIDEDRTGIPPMMIQPFVENAIEHGFIGDLSDSLIRIKIEPNKNRIHIIIRDNGIGVLASLKSRHKQSAHESLASKITRERLNTLNSSGKSFSLTIEDCSTIDTKSKGTLVSITTPFKILDKPDKK</sequence>
<keyword evidence="1" id="KW-1133">Transmembrane helix</keyword>
<dbReference type="PANTHER" id="PTHR34220:SF7">
    <property type="entry name" value="SENSOR HISTIDINE KINASE YPDA"/>
    <property type="match status" value="1"/>
</dbReference>
<dbReference type="OrthoDB" id="9809670at2"/>
<evidence type="ECO:0000313" key="5">
    <source>
        <dbReference type="Proteomes" id="UP000032900"/>
    </source>
</evidence>
<dbReference type="Pfam" id="PF06580">
    <property type="entry name" value="His_kinase"/>
    <property type="match status" value="1"/>
</dbReference>
<dbReference type="InterPro" id="IPR013783">
    <property type="entry name" value="Ig-like_fold"/>
</dbReference>
<organism evidence="4 5">
    <name type="scientific">Geofilum rubicundum JCM 15548</name>
    <dbReference type="NCBI Taxonomy" id="1236989"/>
    <lineage>
        <taxon>Bacteria</taxon>
        <taxon>Pseudomonadati</taxon>
        <taxon>Bacteroidota</taxon>
        <taxon>Bacteroidia</taxon>
        <taxon>Marinilabiliales</taxon>
        <taxon>Marinilabiliaceae</taxon>
        <taxon>Geofilum</taxon>
    </lineage>
</organism>
<dbReference type="STRING" id="1236989.JCM15548_11055"/>
<dbReference type="PANTHER" id="PTHR34220">
    <property type="entry name" value="SENSOR HISTIDINE KINASE YPDA"/>
    <property type="match status" value="1"/>
</dbReference>
<name>A0A0E9LVN9_9BACT</name>
<evidence type="ECO:0000313" key="4">
    <source>
        <dbReference type="EMBL" id="GAO28915.1"/>
    </source>
</evidence>
<dbReference type="InterPro" id="IPR036890">
    <property type="entry name" value="HATPase_C_sf"/>
</dbReference>
<dbReference type="EMBL" id="BAZW01000005">
    <property type="protein sequence ID" value="GAO28915.1"/>
    <property type="molecule type" value="Genomic_DNA"/>
</dbReference>
<gene>
    <name evidence="4" type="ORF">JCM15548_11055</name>
</gene>
<dbReference type="GO" id="GO:0016020">
    <property type="term" value="C:membrane"/>
    <property type="evidence" value="ECO:0007669"/>
    <property type="project" value="InterPro"/>
</dbReference>
<feature type="domain" description="Signal transduction histidine kinase internal region" evidence="2">
    <location>
        <begin position="1140"/>
        <end position="1218"/>
    </location>
</feature>
<dbReference type="RefSeq" id="WP_062122624.1">
    <property type="nucleotide sequence ID" value="NZ_BAZW01000005.1"/>
</dbReference>
<evidence type="ECO:0000256" key="1">
    <source>
        <dbReference type="SAM" id="Phobius"/>
    </source>
</evidence>
<dbReference type="InterPro" id="IPR011110">
    <property type="entry name" value="Reg_prop"/>
</dbReference>
<dbReference type="SUPFAM" id="SSF50952">
    <property type="entry name" value="Soluble quinoprotein glucose dehydrogenase"/>
    <property type="match status" value="1"/>
</dbReference>
<dbReference type="Gene3D" id="2.130.10.10">
    <property type="entry name" value="YVTN repeat-like/Quinoprotein amine dehydrogenase"/>
    <property type="match status" value="3"/>
</dbReference>
<protein>
    <submittedName>
        <fullName evidence="4">DNA-binding response regulator/sensor histidine kinase</fullName>
    </submittedName>
</protein>
<dbReference type="SUPFAM" id="SSF63829">
    <property type="entry name" value="Calcium-dependent phosphotriesterase"/>
    <property type="match status" value="3"/>
</dbReference>
<dbReference type="GO" id="GO:0003677">
    <property type="term" value="F:DNA binding"/>
    <property type="evidence" value="ECO:0007669"/>
    <property type="project" value="UniProtKB-KW"/>
</dbReference>
<keyword evidence="1" id="KW-0812">Transmembrane</keyword>
<dbReference type="Pfam" id="PF07495">
    <property type="entry name" value="Y_Y_Y"/>
    <property type="match status" value="1"/>
</dbReference>
<dbReference type="GO" id="GO:0000155">
    <property type="term" value="F:phosphorelay sensor kinase activity"/>
    <property type="evidence" value="ECO:0007669"/>
    <property type="project" value="InterPro"/>
</dbReference>
<feature type="domain" description="Two component regulator three Y" evidence="3">
    <location>
        <begin position="1044"/>
        <end position="1084"/>
    </location>
</feature>
<keyword evidence="4" id="KW-0238">DNA-binding</keyword>
<reference evidence="4 5" key="1">
    <citation type="journal article" date="2015" name="Microbes Environ.">
        <title>Distribution and evolution of nitrogen fixation genes in the phylum bacteroidetes.</title>
        <authorList>
            <person name="Inoue J."/>
            <person name="Oshima K."/>
            <person name="Suda W."/>
            <person name="Sakamoto M."/>
            <person name="Iino T."/>
            <person name="Noda S."/>
            <person name="Hongoh Y."/>
            <person name="Hattori M."/>
            <person name="Ohkuma M."/>
        </authorList>
    </citation>
    <scope>NUCLEOTIDE SEQUENCE [LARGE SCALE GENOMIC DNA]</scope>
    <source>
        <strain evidence="4">JCM 15548</strain>
    </source>
</reference>
<dbReference type="Gene3D" id="2.60.40.10">
    <property type="entry name" value="Immunoglobulins"/>
    <property type="match status" value="1"/>
</dbReference>
<dbReference type="InterPro" id="IPR011123">
    <property type="entry name" value="Y_Y_Y"/>
</dbReference>
<evidence type="ECO:0000259" key="2">
    <source>
        <dbReference type="Pfam" id="PF06580"/>
    </source>
</evidence>
<keyword evidence="4" id="KW-0418">Kinase</keyword>
<feature type="transmembrane region" description="Helical" evidence="1">
    <location>
        <begin position="1105"/>
        <end position="1124"/>
    </location>
</feature>